<feature type="transmembrane region" description="Helical" evidence="3">
    <location>
        <begin position="85"/>
        <end position="109"/>
    </location>
</feature>
<sequence>QILQGRVICSQCRKKILTKAIADGKIHSQLDNTQQSFQHIDLQSIVENSSQQPIDGEKPIQPLEAVQASATAAFVIFISPKLNPIYIFSKCLFSSQFFSLIFQFLIIIIKLRASIFIGRLAPQDFHRVFCPLDAKVTNLERVDGTYYTVNPVAVRQDIDVFTENARLIFHMKAKAFDFILIMIGACYVGSCVSSVNVGQNVRIGEELGYFLHGGSSVVALFPRGAVAYDSDLVHNSKLRVETLLRMGSRIGVVQNLSQ</sequence>
<dbReference type="OrthoDB" id="5973539at2759"/>
<evidence type="ECO:0000313" key="4">
    <source>
        <dbReference type="EMBL" id="KAA6404003.1"/>
    </source>
</evidence>
<keyword evidence="2" id="KW-0456">Lyase</keyword>
<comment type="caution">
    <text evidence="4">The sequence shown here is derived from an EMBL/GenBank/DDBJ whole genome shotgun (WGS) entry which is preliminary data.</text>
</comment>
<evidence type="ECO:0000256" key="2">
    <source>
        <dbReference type="ARBA" id="ARBA00023239"/>
    </source>
</evidence>
<accession>A0A5J4XA52</accession>
<organism evidence="4 5">
    <name type="scientific">Streblomastix strix</name>
    <dbReference type="NCBI Taxonomy" id="222440"/>
    <lineage>
        <taxon>Eukaryota</taxon>
        <taxon>Metamonada</taxon>
        <taxon>Preaxostyla</taxon>
        <taxon>Oxymonadida</taxon>
        <taxon>Streblomastigidae</taxon>
        <taxon>Streblomastix</taxon>
    </lineage>
</organism>
<reference evidence="4 5" key="1">
    <citation type="submission" date="2019-03" db="EMBL/GenBank/DDBJ databases">
        <title>Single cell metagenomics reveals metabolic interactions within the superorganism composed of flagellate Streblomastix strix and complex community of Bacteroidetes bacteria on its surface.</title>
        <authorList>
            <person name="Treitli S.C."/>
            <person name="Kolisko M."/>
            <person name="Husnik F."/>
            <person name="Keeling P."/>
            <person name="Hampl V."/>
        </authorList>
    </citation>
    <scope>NUCLEOTIDE SEQUENCE [LARGE SCALE GENOMIC DNA]</scope>
    <source>
        <strain evidence="4">ST1C</strain>
    </source>
</reference>
<evidence type="ECO:0000256" key="3">
    <source>
        <dbReference type="SAM" id="Phobius"/>
    </source>
</evidence>
<dbReference type="Pfam" id="PF02666">
    <property type="entry name" value="PS_Dcarbxylase"/>
    <property type="match status" value="1"/>
</dbReference>
<dbReference type="PANTHER" id="PTHR10067:SF17">
    <property type="entry name" value="PHOSPHATIDYLSERINE DECARBOXYLASE PROENZYME 2"/>
    <property type="match status" value="1"/>
</dbReference>
<dbReference type="InterPro" id="IPR003817">
    <property type="entry name" value="PS_Dcarbxylase"/>
</dbReference>
<evidence type="ECO:0000256" key="1">
    <source>
        <dbReference type="ARBA" id="ARBA00022793"/>
    </source>
</evidence>
<dbReference type="EMBL" id="SNRW01000038">
    <property type="protein sequence ID" value="KAA6404003.1"/>
    <property type="molecule type" value="Genomic_DNA"/>
</dbReference>
<protein>
    <submittedName>
        <fullName evidence="4">Phosphatidylserine decarboxylase</fullName>
    </submittedName>
</protein>
<proteinExistence type="predicted"/>
<keyword evidence="1" id="KW-0210">Decarboxylase</keyword>
<dbReference type="PANTHER" id="PTHR10067">
    <property type="entry name" value="PHOSPHATIDYLSERINE DECARBOXYLASE"/>
    <property type="match status" value="1"/>
</dbReference>
<keyword evidence="3" id="KW-0472">Membrane</keyword>
<name>A0A5J4XA52_9EUKA</name>
<feature type="non-terminal residue" evidence="4">
    <location>
        <position position="1"/>
    </location>
</feature>
<gene>
    <name evidence="4" type="ORF">EZS28_000471</name>
</gene>
<keyword evidence="3" id="KW-1133">Transmembrane helix</keyword>
<dbReference type="GO" id="GO:0008654">
    <property type="term" value="P:phospholipid biosynthetic process"/>
    <property type="evidence" value="ECO:0007669"/>
    <property type="project" value="InterPro"/>
</dbReference>
<evidence type="ECO:0000313" key="5">
    <source>
        <dbReference type="Proteomes" id="UP000324800"/>
    </source>
</evidence>
<dbReference type="AlphaFoldDB" id="A0A5J4XA52"/>
<feature type="transmembrane region" description="Helical" evidence="3">
    <location>
        <begin position="175"/>
        <end position="195"/>
    </location>
</feature>
<keyword evidence="3" id="KW-0812">Transmembrane</keyword>
<dbReference type="GO" id="GO:0004609">
    <property type="term" value="F:phosphatidylserine decarboxylase activity"/>
    <property type="evidence" value="ECO:0007669"/>
    <property type="project" value="InterPro"/>
</dbReference>
<dbReference type="Proteomes" id="UP000324800">
    <property type="component" value="Unassembled WGS sequence"/>
</dbReference>